<keyword evidence="2" id="KW-0012">Acyltransferase</keyword>
<name>A0A853DHR5_9MICO</name>
<dbReference type="AlphaFoldDB" id="A0A853DHR5"/>
<dbReference type="Pfam" id="PF24553">
    <property type="entry name" value="Rv0428c_C"/>
    <property type="match status" value="1"/>
</dbReference>
<dbReference type="RefSeq" id="WP_179482342.1">
    <property type="nucleotide sequence ID" value="NZ_JACCFW010000001.1"/>
</dbReference>
<dbReference type="PROSITE" id="PS51186">
    <property type="entry name" value="GNAT"/>
    <property type="match status" value="1"/>
</dbReference>
<dbReference type="InterPro" id="IPR056935">
    <property type="entry name" value="Rv0428c-like_C"/>
</dbReference>
<dbReference type="PANTHER" id="PTHR43877:SF1">
    <property type="entry name" value="ACETYLTRANSFERASE"/>
    <property type="match status" value="1"/>
</dbReference>
<dbReference type="Pfam" id="PF24551">
    <property type="entry name" value="SH3_Rv0428c"/>
    <property type="match status" value="1"/>
</dbReference>
<dbReference type="PANTHER" id="PTHR43877">
    <property type="entry name" value="AMINOALKYLPHOSPHONATE N-ACETYLTRANSFERASE-RELATED-RELATED"/>
    <property type="match status" value="1"/>
</dbReference>
<dbReference type="Gene3D" id="3.40.630.30">
    <property type="match status" value="1"/>
</dbReference>
<keyword evidence="5" id="KW-1185">Reference proteome</keyword>
<keyword evidence="4" id="KW-0687">Ribonucleoprotein</keyword>
<dbReference type="GO" id="GO:0005840">
    <property type="term" value="C:ribosome"/>
    <property type="evidence" value="ECO:0007669"/>
    <property type="project" value="UniProtKB-KW"/>
</dbReference>
<sequence length="358" mass="37989">MPEPPNQPDLTRTLTVGMRVVLRHRLDGGLTDALGPLVSADDTTLVVQTRRGRVTVARVDVVAAKEVPPAAVRRGAPHLAPSMADLQELMVAGMPPLRSEWLGRWLLREASGYTGRANSVLPLGDPGVPLSDALAFVASWYADRGGVPLLQVYGPSGFSVADDAVGGAAIDAGWTAFQRTLVMTGSVDALAVGGGSSTATVADRPDDAWWSGAAPREQEHRATATAIFDQIPDAAYLTLRADAIRPEVSGGADAGRPEVTAGEVVAVGRTAFAHAWAGVLSVHVPPAYRRRGLARQVMTLAAREARARGIRSMYLQVSQDNTPAVQLYESLGFAIHHEYYYLRAPTAPRAARAARAPR</sequence>
<dbReference type="InterPro" id="IPR000182">
    <property type="entry name" value="GNAT_dom"/>
</dbReference>
<dbReference type="SUPFAM" id="SSF55729">
    <property type="entry name" value="Acyl-CoA N-acyltransferases (Nat)"/>
    <property type="match status" value="1"/>
</dbReference>
<evidence type="ECO:0000256" key="1">
    <source>
        <dbReference type="ARBA" id="ARBA00022679"/>
    </source>
</evidence>
<organism evidence="4 5">
    <name type="scientific">Allobranchiibius huperziae</name>
    <dbReference type="NCBI Taxonomy" id="1874116"/>
    <lineage>
        <taxon>Bacteria</taxon>
        <taxon>Bacillati</taxon>
        <taxon>Actinomycetota</taxon>
        <taxon>Actinomycetes</taxon>
        <taxon>Micrococcales</taxon>
        <taxon>Dermacoccaceae</taxon>
        <taxon>Allobranchiibius</taxon>
    </lineage>
</organism>
<dbReference type="InterPro" id="IPR056934">
    <property type="entry name" value="SH3_Rv0428c"/>
</dbReference>
<dbReference type="CDD" id="cd04301">
    <property type="entry name" value="NAT_SF"/>
    <property type="match status" value="1"/>
</dbReference>
<dbReference type="GO" id="GO:0016747">
    <property type="term" value="F:acyltransferase activity, transferring groups other than amino-acyl groups"/>
    <property type="evidence" value="ECO:0007669"/>
    <property type="project" value="InterPro"/>
</dbReference>
<keyword evidence="1" id="KW-0808">Transferase</keyword>
<feature type="domain" description="N-acetyltransferase" evidence="3">
    <location>
        <begin position="262"/>
        <end position="348"/>
    </location>
</feature>
<evidence type="ECO:0000259" key="3">
    <source>
        <dbReference type="PROSITE" id="PS51186"/>
    </source>
</evidence>
<dbReference type="EMBL" id="JACCFW010000001">
    <property type="protein sequence ID" value="NYJ75563.1"/>
    <property type="molecule type" value="Genomic_DNA"/>
</dbReference>
<reference evidence="4 5" key="1">
    <citation type="submission" date="2020-07" db="EMBL/GenBank/DDBJ databases">
        <title>Sequencing the genomes of 1000 actinobacteria strains.</title>
        <authorList>
            <person name="Klenk H.-P."/>
        </authorList>
    </citation>
    <scope>NUCLEOTIDE SEQUENCE [LARGE SCALE GENOMIC DNA]</scope>
    <source>
        <strain evidence="4 5">DSM 29531</strain>
    </source>
</reference>
<evidence type="ECO:0000313" key="5">
    <source>
        <dbReference type="Proteomes" id="UP000571817"/>
    </source>
</evidence>
<evidence type="ECO:0000313" key="4">
    <source>
        <dbReference type="EMBL" id="NYJ75563.1"/>
    </source>
</evidence>
<evidence type="ECO:0000256" key="2">
    <source>
        <dbReference type="ARBA" id="ARBA00023315"/>
    </source>
</evidence>
<dbReference type="Proteomes" id="UP000571817">
    <property type="component" value="Unassembled WGS sequence"/>
</dbReference>
<comment type="caution">
    <text evidence="4">The sequence shown here is derived from an EMBL/GenBank/DDBJ whole genome shotgun (WGS) entry which is preliminary data.</text>
</comment>
<dbReference type="InterPro" id="IPR016181">
    <property type="entry name" value="Acyl_CoA_acyltransferase"/>
</dbReference>
<protein>
    <submittedName>
        <fullName evidence="4">Ribosomal protein S18 acetylase RimI-like enzyme</fullName>
    </submittedName>
</protein>
<accession>A0A853DHR5</accession>
<gene>
    <name evidence="4" type="ORF">HNR15_002526</name>
</gene>
<keyword evidence="4" id="KW-0689">Ribosomal protein</keyword>
<dbReference type="InterPro" id="IPR050832">
    <property type="entry name" value="Bact_Acetyltransf"/>
</dbReference>
<proteinExistence type="predicted"/>